<feature type="domain" description="HTH arsR-type" evidence="4">
    <location>
        <begin position="3"/>
        <end position="96"/>
    </location>
</feature>
<keyword evidence="6" id="KW-1185">Reference proteome</keyword>
<organism evidence="5 6">
    <name type="scientific">Glycomyces endophyticus</name>
    <dbReference type="NCBI Taxonomy" id="480996"/>
    <lineage>
        <taxon>Bacteria</taxon>
        <taxon>Bacillati</taxon>
        <taxon>Actinomycetota</taxon>
        <taxon>Actinomycetes</taxon>
        <taxon>Glycomycetales</taxon>
        <taxon>Glycomycetaceae</taxon>
        <taxon>Glycomyces</taxon>
    </lineage>
</organism>
<keyword evidence="2" id="KW-0238">DNA-binding</keyword>
<dbReference type="Pfam" id="PF01022">
    <property type="entry name" value="HTH_5"/>
    <property type="match status" value="1"/>
</dbReference>
<dbReference type="PANTHER" id="PTHR43132">
    <property type="entry name" value="ARSENICAL RESISTANCE OPERON REPRESSOR ARSR-RELATED"/>
    <property type="match status" value="1"/>
</dbReference>
<sequence length="162" mass="18012">MDDSEPLKIATPQQYRALGHPARHRLLFALGERPATLSGLAAELGISKGSAGHHLKILREAGLVDLDETRQVRGGTEQYFKRAFRKLHYDTGETTRIALAAVADDLLTDDDDPLLHLRHVRLTEAQARQLRGTLETLVEDLENQEGEARYGVVVGLYRPGRP</sequence>
<evidence type="ECO:0000256" key="3">
    <source>
        <dbReference type="ARBA" id="ARBA00023163"/>
    </source>
</evidence>
<dbReference type="EMBL" id="BAAAQF010000022">
    <property type="protein sequence ID" value="GAA1690134.1"/>
    <property type="molecule type" value="Genomic_DNA"/>
</dbReference>
<dbReference type="InterPro" id="IPR011991">
    <property type="entry name" value="ArsR-like_HTH"/>
</dbReference>
<proteinExistence type="predicted"/>
<gene>
    <name evidence="5" type="ORF">GCM10009830_42190</name>
</gene>
<dbReference type="PANTHER" id="PTHR43132:SF2">
    <property type="entry name" value="ARSENICAL RESISTANCE OPERON REPRESSOR ARSR-RELATED"/>
    <property type="match status" value="1"/>
</dbReference>
<keyword evidence="3" id="KW-0804">Transcription</keyword>
<dbReference type="RefSeq" id="WP_344490722.1">
    <property type="nucleotide sequence ID" value="NZ_BAAAQF010000022.1"/>
</dbReference>
<evidence type="ECO:0000256" key="2">
    <source>
        <dbReference type="ARBA" id="ARBA00023125"/>
    </source>
</evidence>
<dbReference type="InterPro" id="IPR051011">
    <property type="entry name" value="Metal_resp_trans_reg"/>
</dbReference>
<dbReference type="InterPro" id="IPR036390">
    <property type="entry name" value="WH_DNA-bd_sf"/>
</dbReference>
<evidence type="ECO:0000313" key="6">
    <source>
        <dbReference type="Proteomes" id="UP001499851"/>
    </source>
</evidence>
<dbReference type="SMART" id="SM00418">
    <property type="entry name" value="HTH_ARSR"/>
    <property type="match status" value="1"/>
</dbReference>
<accession>A0ABN2HM40</accession>
<keyword evidence="1" id="KW-0805">Transcription regulation</keyword>
<protein>
    <recommendedName>
        <fullName evidence="4">HTH arsR-type domain-containing protein</fullName>
    </recommendedName>
</protein>
<dbReference type="CDD" id="cd00090">
    <property type="entry name" value="HTH_ARSR"/>
    <property type="match status" value="1"/>
</dbReference>
<name>A0ABN2HM40_9ACTN</name>
<dbReference type="SUPFAM" id="SSF46785">
    <property type="entry name" value="Winged helix' DNA-binding domain"/>
    <property type="match status" value="1"/>
</dbReference>
<dbReference type="InterPro" id="IPR001845">
    <property type="entry name" value="HTH_ArsR_DNA-bd_dom"/>
</dbReference>
<dbReference type="PRINTS" id="PR00778">
    <property type="entry name" value="HTHARSR"/>
</dbReference>
<comment type="caution">
    <text evidence="5">The sequence shown here is derived from an EMBL/GenBank/DDBJ whole genome shotgun (WGS) entry which is preliminary data.</text>
</comment>
<evidence type="ECO:0000313" key="5">
    <source>
        <dbReference type="EMBL" id="GAA1690134.1"/>
    </source>
</evidence>
<evidence type="ECO:0000256" key="1">
    <source>
        <dbReference type="ARBA" id="ARBA00023015"/>
    </source>
</evidence>
<dbReference type="PROSITE" id="PS50987">
    <property type="entry name" value="HTH_ARSR_2"/>
    <property type="match status" value="1"/>
</dbReference>
<evidence type="ECO:0000259" key="4">
    <source>
        <dbReference type="PROSITE" id="PS50987"/>
    </source>
</evidence>
<reference evidence="5 6" key="1">
    <citation type="journal article" date="2019" name="Int. J. Syst. Evol. Microbiol.">
        <title>The Global Catalogue of Microorganisms (GCM) 10K type strain sequencing project: providing services to taxonomists for standard genome sequencing and annotation.</title>
        <authorList>
            <consortium name="The Broad Institute Genomics Platform"/>
            <consortium name="The Broad Institute Genome Sequencing Center for Infectious Disease"/>
            <person name="Wu L."/>
            <person name="Ma J."/>
        </authorList>
    </citation>
    <scope>NUCLEOTIDE SEQUENCE [LARGE SCALE GENOMIC DNA]</scope>
    <source>
        <strain evidence="5 6">JCM 16001</strain>
    </source>
</reference>
<dbReference type="Gene3D" id="1.10.10.10">
    <property type="entry name" value="Winged helix-like DNA-binding domain superfamily/Winged helix DNA-binding domain"/>
    <property type="match status" value="1"/>
</dbReference>
<dbReference type="Proteomes" id="UP001499851">
    <property type="component" value="Unassembled WGS sequence"/>
</dbReference>
<dbReference type="InterPro" id="IPR036388">
    <property type="entry name" value="WH-like_DNA-bd_sf"/>
</dbReference>